<feature type="active site" description="Proton acceptor" evidence="4">
    <location>
        <position position="261"/>
    </location>
</feature>
<accession>A0A6G9QLY8</accession>
<dbReference type="Pfam" id="PF01734">
    <property type="entry name" value="Patatin"/>
    <property type="match status" value="1"/>
</dbReference>
<feature type="short sequence motif" description="GXSXG" evidence="4">
    <location>
        <begin position="115"/>
        <end position="119"/>
    </location>
</feature>
<sequence>MKKFNNLAKFMFITLFITACSTHHELDLRVDEDNYKSAQVAPITNKADEPYRFWGDEQPAFLFDAATNTTPLVSAGERLNILVLSGGGANGAYGTGVINALYDTNQLPEYSIVTGISAGSMIAPFAFVGGEHIPRLKEAMLGINDKAILGSKNFLNTLIKDAFTNGNNLFELVEQLYNAEMIEQIGQQHNNGRRLFIGTTQFDSGELVVWNVGAIAASDLPNKNHLIHQILAASSSIPGVFPPQFIQVEVNGEVKEELHVDGGMNTQMFVDPGNFNYSLVNKALGKQQKPNIHVIRNGVLKIPYAPLKDKGTELLGRSLKTMLVQQTRGDLYRMLYFSELNQYDLSFTYIDHEFDAQKATKQMFDQQYMQALYQNGYDKVLSKTLWQKTMP</sequence>
<dbReference type="AlphaFoldDB" id="A0A6G9QLY8"/>
<dbReference type="PROSITE" id="PS51635">
    <property type="entry name" value="PNPLA"/>
    <property type="match status" value="1"/>
</dbReference>
<evidence type="ECO:0000256" key="1">
    <source>
        <dbReference type="ARBA" id="ARBA00022801"/>
    </source>
</evidence>
<dbReference type="SUPFAM" id="SSF52151">
    <property type="entry name" value="FabD/lysophospholipase-like"/>
    <property type="match status" value="1"/>
</dbReference>
<organism evidence="6 7">
    <name type="scientific">Shewanella aestuarii</name>
    <dbReference type="NCBI Taxonomy" id="1028752"/>
    <lineage>
        <taxon>Bacteria</taxon>
        <taxon>Pseudomonadati</taxon>
        <taxon>Pseudomonadota</taxon>
        <taxon>Gammaproteobacteria</taxon>
        <taxon>Alteromonadales</taxon>
        <taxon>Shewanellaceae</taxon>
        <taxon>Shewanella</taxon>
    </lineage>
</organism>
<dbReference type="Gene3D" id="3.40.1090.10">
    <property type="entry name" value="Cytosolic phospholipase A2 catalytic domain"/>
    <property type="match status" value="1"/>
</dbReference>
<keyword evidence="2 4" id="KW-0442">Lipid degradation</keyword>
<gene>
    <name evidence="6" type="ORF">HBH39_14835</name>
</gene>
<dbReference type="InterPro" id="IPR050301">
    <property type="entry name" value="NTE"/>
</dbReference>
<name>A0A6G9QLY8_9GAMM</name>
<feature type="domain" description="PNPLA" evidence="5">
    <location>
        <begin position="82"/>
        <end position="274"/>
    </location>
</feature>
<dbReference type="PANTHER" id="PTHR14226:SF74">
    <property type="entry name" value="BLR4684 PROTEIN"/>
    <property type="match status" value="1"/>
</dbReference>
<evidence type="ECO:0000256" key="3">
    <source>
        <dbReference type="ARBA" id="ARBA00023098"/>
    </source>
</evidence>
<reference evidence="6 7" key="1">
    <citation type="submission" date="2020-03" db="EMBL/GenBank/DDBJ databases">
        <title>Complete genome sequence of Shewanella sp.</title>
        <authorList>
            <person name="Kim Y.-S."/>
            <person name="Kim S.-J."/>
            <person name="Jung H.-K."/>
            <person name="Kim K.-H."/>
        </authorList>
    </citation>
    <scope>NUCLEOTIDE SEQUENCE [LARGE SCALE GENOMIC DNA]</scope>
    <source>
        <strain evidence="6 7">PN3F2</strain>
    </source>
</reference>
<evidence type="ECO:0000256" key="4">
    <source>
        <dbReference type="PROSITE-ProRule" id="PRU01161"/>
    </source>
</evidence>
<dbReference type="EMBL" id="CP050313">
    <property type="protein sequence ID" value="QIR15604.1"/>
    <property type="molecule type" value="Genomic_DNA"/>
</dbReference>
<dbReference type="InterPro" id="IPR002641">
    <property type="entry name" value="PNPLA_dom"/>
</dbReference>
<evidence type="ECO:0000313" key="7">
    <source>
        <dbReference type="Proteomes" id="UP000502608"/>
    </source>
</evidence>
<dbReference type="GO" id="GO:0016042">
    <property type="term" value="P:lipid catabolic process"/>
    <property type="evidence" value="ECO:0007669"/>
    <property type="project" value="UniProtKB-UniRule"/>
</dbReference>
<dbReference type="PANTHER" id="PTHR14226">
    <property type="entry name" value="NEUROPATHY TARGET ESTERASE/SWISS CHEESE D.MELANOGASTER"/>
    <property type="match status" value="1"/>
</dbReference>
<feature type="active site" description="Nucleophile" evidence="4">
    <location>
        <position position="117"/>
    </location>
</feature>
<proteinExistence type="predicted"/>
<dbReference type="InterPro" id="IPR016035">
    <property type="entry name" value="Acyl_Trfase/lysoPLipase"/>
</dbReference>
<keyword evidence="3 4" id="KW-0443">Lipid metabolism</keyword>
<evidence type="ECO:0000313" key="6">
    <source>
        <dbReference type="EMBL" id="QIR15604.1"/>
    </source>
</evidence>
<feature type="short sequence motif" description="GXGXXG" evidence="4">
    <location>
        <begin position="86"/>
        <end position="91"/>
    </location>
</feature>
<dbReference type="RefSeq" id="WP_167679460.1">
    <property type="nucleotide sequence ID" value="NZ_CP050313.1"/>
</dbReference>
<protein>
    <submittedName>
        <fullName evidence="6">Patatin family protein</fullName>
    </submittedName>
</protein>
<dbReference type="KEGG" id="saes:HBH39_14835"/>
<dbReference type="GO" id="GO:0016787">
    <property type="term" value="F:hydrolase activity"/>
    <property type="evidence" value="ECO:0007669"/>
    <property type="project" value="UniProtKB-UniRule"/>
</dbReference>
<dbReference type="PROSITE" id="PS51257">
    <property type="entry name" value="PROKAR_LIPOPROTEIN"/>
    <property type="match status" value="1"/>
</dbReference>
<keyword evidence="7" id="KW-1185">Reference proteome</keyword>
<evidence type="ECO:0000259" key="5">
    <source>
        <dbReference type="PROSITE" id="PS51635"/>
    </source>
</evidence>
<keyword evidence="1 4" id="KW-0378">Hydrolase</keyword>
<evidence type="ECO:0000256" key="2">
    <source>
        <dbReference type="ARBA" id="ARBA00022963"/>
    </source>
</evidence>
<dbReference type="Proteomes" id="UP000502608">
    <property type="component" value="Chromosome"/>
</dbReference>
<feature type="short sequence motif" description="DGA/G" evidence="4">
    <location>
        <begin position="261"/>
        <end position="263"/>
    </location>
</feature>